<comment type="caution">
    <text evidence="1">The sequence shown here is derived from an EMBL/GenBank/DDBJ whole genome shotgun (WGS) entry which is preliminary data.</text>
</comment>
<dbReference type="Proteomes" id="UP000288197">
    <property type="component" value="Unassembled WGS sequence"/>
</dbReference>
<evidence type="ECO:0000313" key="1">
    <source>
        <dbReference type="EMBL" id="RST98649.1"/>
    </source>
</evidence>
<organism evidence="1 2">
    <name type="scientific">Vagococcus fluvialis</name>
    <dbReference type="NCBI Taxonomy" id="2738"/>
    <lineage>
        <taxon>Bacteria</taxon>
        <taxon>Bacillati</taxon>
        <taxon>Bacillota</taxon>
        <taxon>Bacilli</taxon>
        <taxon>Lactobacillales</taxon>
        <taxon>Enterococcaceae</taxon>
        <taxon>Vagococcus</taxon>
    </lineage>
</organism>
<dbReference type="AlphaFoldDB" id="A0A369AMW7"/>
<name>A0A369AMW7_9ENTE</name>
<dbReference type="RefSeq" id="WP_114290521.1">
    <property type="nucleotide sequence ID" value="NZ_JAYEYP010000050.1"/>
</dbReference>
<dbReference type="OrthoDB" id="2662123at2"/>
<dbReference type="Pfam" id="PF12841">
    <property type="entry name" value="YvrJ"/>
    <property type="match status" value="1"/>
</dbReference>
<proteinExistence type="predicted"/>
<keyword evidence="2" id="KW-1185">Reference proteome</keyword>
<dbReference type="InterPro" id="IPR024419">
    <property type="entry name" value="YvrJ"/>
</dbReference>
<sequence length="49" mass="5672">MMEFLQIFEQDIFAIAVSIFLLVRVENKLDDLTKAITKLSTIIITNQKD</sequence>
<gene>
    <name evidence="1" type="ORF">CBF32_12670</name>
</gene>
<accession>A0A369AMW7</accession>
<evidence type="ECO:0000313" key="2">
    <source>
        <dbReference type="Proteomes" id="UP000288197"/>
    </source>
</evidence>
<protein>
    <submittedName>
        <fullName evidence="1">Uncharacterized protein</fullName>
    </submittedName>
</protein>
<reference evidence="1 2" key="1">
    <citation type="submission" date="2017-05" db="EMBL/GenBank/DDBJ databases">
        <title>Vagococcus spp. assemblies.</title>
        <authorList>
            <person name="Gulvik C.A."/>
        </authorList>
    </citation>
    <scope>NUCLEOTIDE SEQUENCE [LARGE SCALE GENOMIC DNA]</scope>
    <source>
        <strain evidence="1 2">NCFB 2497</strain>
    </source>
</reference>
<dbReference type="EMBL" id="NGJX01000019">
    <property type="protein sequence ID" value="RST98649.1"/>
    <property type="molecule type" value="Genomic_DNA"/>
</dbReference>